<proteinExistence type="predicted"/>
<organism evidence="1 2">
    <name type="scientific">Vermiconidia calcicola</name>
    <dbReference type="NCBI Taxonomy" id="1690605"/>
    <lineage>
        <taxon>Eukaryota</taxon>
        <taxon>Fungi</taxon>
        <taxon>Dikarya</taxon>
        <taxon>Ascomycota</taxon>
        <taxon>Pezizomycotina</taxon>
        <taxon>Dothideomycetes</taxon>
        <taxon>Dothideomycetidae</taxon>
        <taxon>Mycosphaerellales</taxon>
        <taxon>Extremaceae</taxon>
        <taxon>Vermiconidia</taxon>
    </lineage>
</organism>
<evidence type="ECO:0000313" key="1">
    <source>
        <dbReference type="EMBL" id="KAK3697972.1"/>
    </source>
</evidence>
<sequence length="1000" mass="112009">MQVPMLSSPLKQTNEIDWVIPLKHHIRAAYGDDPERYHEECATLNRLRQDMRGAGKDSAAGRDLLYRYYGQLELLDLRFPVDENHIKISFTWFDAFTHKPTSQYSLAYEKASIIFNISAVLSCHAANQNRHEDVGLKTAYHSFQASAGMFTYINENFLHAPSTDLSRETVKTLINVMLAQGQEVFIEKQIVDLKKPGLLAKLAAQAAYLYAQAVEGVQDNVSRAIFERVWLLVTQIKQHHMASLAQYYQATADYEANSYGQAISRLHAAQSANKEASRLANAMPSTMPVNSNLGSETGTILAEVVNKHKSAIQDKLIEYARDNDMIYHQPVPPETNLPSIPKLPAAKAIPVSELYQGQDIQRIIGSDIFQRIVPMSVTESASLYDEEKAKLIRAEGERCETADDELATSLDYLKLPGSLNILKGGLDQESMGVDEEFRDWCAELAGHSPFNPAFEELREDKQTIQSTLDASMKQLDMEESVCEKMRSKYGGEWTQQPSSRLTSTLRTDSRSYRNAVEEASTSDSQLYSSFRQYESDFDEMRSAGETDEADVLYQRAMIKAGMGKKAGVQSPGSSGYEEGNLLDDDFADQNQPSVAEQIEKIEELMRKLQLVKRERTQVLKDLKEKASNVTRSESYLANTMVQIHNDDISNVLILNKKAITNQEAQLFKQELEKFRPHQNRILQANHKQASLMKDLTRTYSDLLQDKRVRGEQNKYEAFSRQRNTVLSKYRKVYQAYTDLQAGLQRAQQFYEEMKDTVDSLKKNVDSFVENRRSEGGQLLSAIEAAKGSGTDREQARLKELMERMSVSPSTQHSHSPVPSSGDQRRPPPLQQLSYGGRQPNSYNPARSPPITPSYQPNGMTSQQPPNYPSFQQNGYDRRSSYQQSNQPGGYNPNTYGPVSPPAHQQYFSPPPSQQYQQQPSTTTYGAPQQLSSQSYGGSQSMPPGWQPPPPPPGPPPSQDCSALQASQYPSGPGGYASDPRRGTPQGGGSADPWAGLSAWK</sequence>
<name>A0ACC3MKQ7_9PEZI</name>
<reference evidence="1" key="1">
    <citation type="submission" date="2023-07" db="EMBL/GenBank/DDBJ databases">
        <title>Black Yeasts Isolated from many extreme environments.</title>
        <authorList>
            <person name="Coleine C."/>
            <person name="Stajich J.E."/>
            <person name="Selbmann L."/>
        </authorList>
    </citation>
    <scope>NUCLEOTIDE SEQUENCE</scope>
    <source>
        <strain evidence="1">CCFEE 5714</strain>
    </source>
</reference>
<comment type="caution">
    <text evidence="1">The sequence shown here is derived from an EMBL/GenBank/DDBJ whole genome shotgun (WGS) entry which is preliminary data.</text>
</comment>
<evidence type="ECO:0000313" key="2">
    <source>
        <dbReference type="Proteomes" id="UP001281147"/>
    </source>
</evidence>
<gene>
    <name evidence="1" type="primary">BRO1_2</name>
    <name evidence="1" type="ORF">LTR37_017196</name>
</gene>
<protein>
    <submittedName>
        <fullName evidence="1">Bck1-like resistance to osmotic shock</fullName>
    </submittedName>
</protein>
<keyword evidence="2" id="KW-1185">Reference proteome</keyword>
<dbReference type="EMBL" id="JAUTXU010000217">
    <property type="protein sequence ID" value="KAK3697972.1"/>
    <property type="molecule type" value="Genomic_DNA"/>
</dbReference>
<dbReference type="Proteomes" id="UP001281147">
    <property type="component" value="Unassembled WGS sequence"/>
</dbReference>
<accession>A0ACC3MKQ7</accession>